<feature type="compositionally biased region" description="Polar residues" evidence="11">
    <location>
        <begin position="3153"/>
        <end position="3173"/>
    </location>
</feature>
<organism evidence="14 15">
    <name type="scientific">Gasterosteus aculeatus aculeatus</name>
    <name type="common">three-spined stickleback</name>
    <dbReference type="NCBI Taxonomy" id="481459"/>
    <lineage>
        <taxon>Eukaryota</taxon>
        <taxon>Metazoa</taxon>
        <taxon>Chordata</taxon>
        <taxon>Craniata</taxon>
        <taxon>Vertebrata</taxon>
        <taxon>Euteleostomi</taxon>
        <taxon>Actinopterygii</taxon>
        <taxon>Neopterygii</taxon>
        <taxon>Teleostei</taxon>
        <taxon>Neoteleostei</taxon>
        <taxon>Acanthomorphata</taxon>
        <taxon>Eupercaria</taxon>
        <taxon>Perciformes</taxon>
        <taxon>Cottioidei</taxon>
        <taxon>Gasterosteales</taxon>
        <taxon>Gasterosteidae</taxon>
        <taxon>Gasterosteus</taxon>
    </lineage>
</organism>
<evidence type="ECO:0000256" key="9">
    <source>
        <dbReference type="ARBA" id="ARBA00023136"/>
    </source>
</evidence>
<dbReference type="PANTHER" id="PTHR23169">
    <property type="entry name" value="ENVOPLAKIN"/>
    <property type="match status" value="1"/>
</dbReference>
<dbReference type="GO" id="GO:0045104">
    <property type="term" value="P:intermediate filament cytoskeleton organization"/>
    <property type="evidence" value="ECO:0007669"/>
    <property type="project" value="InterPro"/>
</dbReference>
<keyword evidence="9" id="KW-0472">Membrane</keyword>
<evidence type="ECO:0000256" key="1">
    <source>
        <dbReference type="ARBA" id="ARBA00004236"/>
    </source>
</evidence>
<dbReference type="GO" id="GO:0005886">
    <property type="term" value="C:plasma membrane"/>
    <property type="evidence" value="ECO:0007669"/>
    <property type="project" value="UniProtKB-SubCell"/>
</dbReference>
<keyword evidence="8 10" id="KW-0175">Coiled coil</keyword>
<dbReference type="GO" id="GO:0030057">
    <property type="term" value="C:desmosome"/>
    <property type="evidence" value="ECO:0007669"/>
    <property type="project" value="UniProtKB-SubCell"/>
</dbReference>
<evidence type="ECO:0000256" key="5">
    <source>
        <dbReference type="ARBA" id="ARBA00022553"/>
    </source>
</evidence>
<dbReference type="Gene3D" id="1.20.58.60">
    <property type="match status" value="3"/>
</dbReference>
<reference evidence="14" key="2">
    <citation type="submission" date="2025-08" db="UniProtKB">
        <authorList>
            <consortium name="Ensembl"/>
        </authorList>
    </citation>
    <scope>IDENTIFICATION</scope>
</reference>
<keyword evidence="4" id="KW-1003">Cell membrane</keyword>
<feature type="coiled-coil region" evidence="10">
    <location>
        <begin position="1313"/>
        <end position="1347"/>
    </location>
</feature>
<proteinExistence type="inferred from homology"/>
<evidence type="ECO:0008006" key="16">
    <source>
        <dbReference type="Google" id="ProtNLM"/>
    </source>
</evidence>
<comment type="similarity">
    <text evidence="3">Belongs to the plakin or cytolinker family.</text>
</comment>
<dbReference type="InterPro" id="IPR041615">
    <property type="entry name" value="Desmoplakin_SH3"/>
</dbReference>
<dbReference type="FunFam" id="3.90.1290.10:FF:000001">
    <property type="entry name" value="Plectin a"/>
    <property type="match status" value="5"/>
</dbReference>
<evidence type="ECO:0000259" key="12">
    <source>
        <dbReference type="Pfam" id="PF17902"/>
    </source>
</evidence>
<feature type="region of interest" description="Disordered" evidence="11">
    <location>
        <begin position="2822"/>
        <end position="2845"/>
    </location>
</feature>
<dbReference type="Pfam" id="PF21019">
    <property type="entry name" value="Spectrin_3"/>
    <property type="match status" value="1"/>
</dbReference>
<dbReference type="GO" id="GO:0005882">
    <property type="term" value="C:intermediate filament"/>
    <property type="evidence" value="ECO:0007669"/>
    <property type="project" value="TreeGrafter"/>
</dbReference>
<reference evidence="14 15" key="1">
    <citation type="journal article" date="2021" name="G3 (Bethesda)">
        <title>Improved contiguity of the threespine stickleback genome using long-read sequencing.</title>
        <authorList>
            <person name="Nath S."/>
            <person name="Shaw D.E."/>
            <person name="White M.A."/>
        </authorList>
    </citation>
    <scope>NUCLEOTIDE SEQUENCE [LARGE SCALE GENOMIC DNA]</scope>
    <source>
        <strain evidence="14 15">Lake Benthic</strain>
    </source>
</reference>
<dbReference type="InterPro" id="IPR043197">
    <property type="entry name" value="Plakin"/>
</dbReference>
<dbReference type="GO" id="GO:0042060">
    <property type="term" value="P:wound healing"/>
    <property type="evidence" value="ECO:0007669"/>
    <property type="project" value="TreeGrafter"/>
</dbReference>
<dbReference type="Gene3D" id="2.30.30.40">
    <property type="entry name" value="SH3 Domains"/>
    <property type="match status" value="1"/>
</dbReference>
<evidence type="ECO:0000256" key="6">
    <source>
        <dbReference type="ARBA" id="ARBA00022737"/>
    </source>
</evidence>
<dbReference type="FunFam" id="3.90.1290.10:FF:000002">
    <property type="entry name" value="Plectin a"/>
    <property type="match status" value="1"/>
</dbReference>
<feature type="compositionally biased region" description="Low complexity" evidence="11">
    <location>
        <begin position="3126"/>
        <end position="3137"/>
    </location>
</feature>
<keyword evidence="6" id="KW-0677">Repeat</keyword>
<feature type="compositionally biased region" description="Low complexity" evidence="11">
    <location>
        <begin position="2831"/>
        <end position="2845"/>
    </location>
</feature>
<keyword evidence="7" id="KW-0965">Cell junction</keyword>
<evidence type="ECO:0000256" key="11">
    <source>
        <dbReference type="SAM" id="MobiDB-lite"/>
    </source>
</evidence>
<feature type="coiled-coil region" evidence="10">
    <location>
        <begin position="923"/>
        <end position="984"/>
    </location>
</feature>
<dbReference type="FunFam" id="3.30.160.780:FF:000001">
    <property type="entry name" value="Plectin a"/>
    <property type="match status" value="1"/>
</dbReference>
<dbReference type="Gene3D" id="1.20.58.1060">
    <property type="match status" value="1"/>
</dbReference>
<protein>
    <recommendedName>
        <fullName evidence="16">Desmoplakin b</fullName>
    </recommendedName>
</protein>
<dbReference type="CDD" id="cd00176">
    <property type="entry name" value="SPEC"/>
    <property type="match status" value="1"/>
</dbReference>
<dbReference type="InterPro" id="IPR035915">
    <property type="entry name" value="Plakin_repeat_sf"/>
</dbReference>
<keyword evidence="5" id="KW-0597">Phosphoprotein</keyword>
<dbReference type="InterPro" id="IPR001101">
    <property type="entry name" value="Plectin_repeat"/>
</dbReference>
<dbReference type="InterPro" id="IPR018159">
    <property type="entry name" value="Spectrin/alpha-actinin"/>
</dbReference>
<dbReference type="SMART" id="SM00150">
    <property type="entry name" value="SPEC"/>
    <property type="match status" value="4"/>
</dbReference>
<evidence type="ECO:0000256" key="10">
    <source>
        <dbReference type="SAM" id="Coils"/>
    </source>
</evidence>
<feature type="coiled-coil region" evidence="10">
    <location>
        <begin position="732"/>
        <end position="789"/>
    </location>
</feature>
<keyword evidence="15" id="KW-1185">Reference proteome</keyword>
<dbReference type="Ensembl" id="ENSGACT00000032752.1">
    <property type="protein sequence ID" value="ENSGACP00000058951.1"/>
    <property type="gene ID" value="ENSGACG00000004923.2"/>
</dbReference>
<feature type="region of interest" description="Disordered" evidence="11">
    <location>
        <begin position="3117"/>
        <end position="3173"/>
    </location>
</feature>
<evidence type="ECO:0000256" key="3">
    <source>
        <dbReference type="ARBA" id="ARBA00009109"/>
    </source>
</evidence>
<dbReference type="Pfam" id="PF18373">
    <property type="entry name" value="Spectrin_2"/>
    <property type="match status" value="1"/>
</dbReference>
<sequence length="3173" mass="353309">MSMYGSQRALNMGDRVGSKGNLTGTGPQYYSQSELVHAGGNGYDTYLDGYNIMNFSKSSGGGMANAMLSGAGGAMMSGTGGRMASSMGGGMASGMGSAMMSGTGGRMMSSTGGGKMSGMGGGMASGMAGGKMSGMGGGMASGMAGGMMSGMAGGMMSGMGGGESGGTMSQKVGGMSASSSIHQKSMILQAQCQEYLMKAEYALQSGSNTGEVEHYMMMAKEIIEQLKSCAVDLRKLGQPNDDVVRTVEICKDQLKGVHMAMTGSMPRRRRSNRGSSGAWEEPGRSFQDAMAWIAQQKRLIETSSWGEDASAIDQQLISHHNFHSSIQRSVEVERATDDLNKKGDKGNLHALEQEWDSLQKMSFGRTKQLQDLKQIIQDMSKEIMWVNDREEEELMFDWGDKNIDQYIPRKQESYSKLMSALEEKEKDLNKLTTRVDNLLKNNHPASDKIQAYRDTLQTQWSWLLQITKCIDVHLKENAAYNQFFKEADETYSSLQKDHETIRKNFLCDKDTSLENLLELQRGLEREKERIMENKRQVQRLVNKSRGIVRLKPRNPGERSSTPVIVKALCDFKQDQIVICKENEAILKDNTQRSKWDVTGPGGLDMSVPSVCLIVPPPNPHSVSLANKNEQYFDAILSIWNQLYINVKSLIAWQYCLLDIRKINSLTVSMLSKMRPDEYRQLIKSLETRYEEFILNSYNSQMFADDDKRSIENQFNGAQSHYEQLLVQLPQYIHQGQIEIQQAELQAAEARRLEEEARMREEAGRREEEARKLKEETRKLEQEKKCKKVKKKEVLKTVKVTQSTASSTSTSTSSSSRSLTELHALRLRLDGAEDTLSQHVHVCLGDDGMHDCGLKISQLETVQRDVQSMHDEYLRLKEQILMELEGMNDSDKAQFLRSEIGVIDQRLGSLESSSSAYLQRLQALRDLLDSVAQAEDIVKVHEARLTEKETTSLSHTEVEDYMLTLQNVKAELDEKEGVLVSMEADLAKASHWNSQVGGPFQRCDMMLSKYTEHVNLLSDRWRRIHGQIDTRVQDLQLYNPQLQHYKQTSSSLIEWIDATKKKQDALQATKIESIPALTDHIKNQKALNAEIKARRETVESVLKDNELCANAIKDYETDLVSYSSGLETLLNIPIKRTMLKSPSMDLNLEATQLQTRYMELLTHSDDYYKFLGELLKNMEELKIRNTRIDLLEEQLRLSREEIQDRNNKNKSLEETVSSYRVELSSSQNKLLQNNATRDNLDSTQRRLADLNEEVTNLNYLLEEEKTKRRLAEDRCSTLQDAYELRLRQRQEELETVSWSKTELEKSGANKDYEIEKLRQQLADGEARIKELQKEMSKTTASMLSIQSQYSVIVNERDALLLKLQLSEKDSDRYQRLEEELSRIKLSQDSELHNRQRLQEENERVKRDLAYWKDQYDSKQGLMREYDTEKERLERENNSLKSEMEKLMREHRELGDSYKISLSAMEKKQEVAVINREPPTLDASTLFFDGVRKPVTANQLLDCGVLDKPTVNQLVKGQRTVPDVSIDKKVSLKGTGPIAGVVIEGLKGPGSVTGPMYKMNFTEAKKQNLLPPDSIALLLDAQAATGHIIDARTNQKLTVEEACDQGVVDEGDRARLLAAEAAAVGYRDPGTGKPLSVFQAMKKGLIDKNTTLRLLQAQESVGGILDPVLSVFLPQDTAIERNLINEEICSALNQRPELYLDPESEDGASYLSMKRRCKVELHTGLLLLPVFEKLNPLKLVFDGVRKPVTAKQLLNCGVLDKSTFVDLEKGKQNVLEVSVDKNVNLKGTGPIAGVIVGSQGKMSFSEAKKKLLIPEDSANLLLEAQAATGHIIDPRNNEKLTVEEACARGVVDIRERDRLLGAEAAAVGYKDGISGRPLSVFDAMKKGLIDKKTGLRLLQAQVSVGGILDPNLSVFLPKDTAIKHNLLDENLRHALKQSPECYLDPETERDASYEALKKRCKTEPHTGLLLLPITEKLDSSKLVFDGVRKQVTARQLLDCGILDKPTFNQLLKGEKSVPEVSLDKKVFLKGTGTIAGVAAGPLGKMSLSDAKKQRLMPLESADFLLDAQAATGHIIDLTTNQKLTVEEACARRVVDNRDRDRLLVAEAAAVGFRDPSTANPISVFEAMKKGLIDGKTGLRLLQAQESVGGIIDPNISVFLPKDIAIKHNLLDENLRHALKQSPTCYLDPETERNATYGALQERCKTEPQASLQLLPLSERFDPSKLIFDGVRKTVTAQQLFDCGVLDKRTFNQLLKGEKTITEVSVDMKILLMGTGSIAGVAAGPSGKMSFTEAKTQKVMSSDSANMLLEAQAATGHIIDPKTNQRLTVKEARARGVVDKEDESILYAAEAAAIGYKDPNTGKLLSAGQAMKKGLIDKDTALRLLQAQESVGGILDPVLSIFLSKDIAMDRDLIDEDLYRGLNQRPPCYLDPDTQQATTYVCLKKNCKVDPKTSLLLLPEPKKPLTVQGLRGQVSVIDLVDANLLNHSDLEQLREGRLTKQDIEDRLHLYLRGSSCIAGVYDNASDKMMTIYQAMKNGLLPPETTLKLLEAQAASGFIVDPVTNNYLTVSDAYNQRLFGPEFKDNLLSAERAVTGYRLPGTNKVISLFQAIQSGGLVERDHGLHLLEAQMASGGIIDPEYSHRIGVNIAYKRGHFDKEMNQFMTGQNVNNKGFFDPNTEENLSYLELKKRCITDRKTGLILLPITDKNDQESTQRNSRRKRRVIIVDPETNKEMSVREAYDKGFIDHDTFLELSEQECEWEEITITAPDGSKQFVIIDKKTDRRYDITELLEKRVIDQSDLDNYRSRTTTLAEFAAIIGNKTKSSSLSAMNSRTSTSPGTSLVTSSSTLRTSTASVPSSVSSSSSLVLSRPASPTLAKMTTTRTTTVTERSASNSRVARDSLDSLHGISSVCINLASPVETVGDQAPVGAIFDTDTIEKISISEALNRGLLDSITAQRLLEAQACTGGIIDPKNGHRHSIQEATRLDLITADMASKLKPAQKAFFGFEDVKTRKKMSAAQAVKEGWLPYEAGQRFMEFQFVTGGLYDPEIGSRRTTDDAVKLGWLDERTRQNLHDIRHHKKNLTCPKSKLKISYKDALDNCLVEENSGLKMLQASSVSSRGISSPYNVSSAPGSTSGSRSSSRRSSRRSSVDLGSPTPSTFYQTRTSLTTFSNSTR</sequence>
<evidence type="ECO:0000256" key="2">
    <source>
        <dbReference type="ARBA" id="ARBA00004568"/>
    </source>
</evidence>
<dbReference type="InterPro" id="IPR041573">
    <property type="entry name" value="Desmoplakin_Spectrin-like"/>
</dbReference>
<feature type="domain" description="Desmoplakin spectrin-like" evidence="13">
    <location>
        <begin position="650"/>
        <end position="727"/>
    </location>
</feature>
<dbReference type="GO" id="GO:0098609">
    <property type="term" value="P:cell-cell adhesion"/>
    <property type="evidence" value="ECO:0007669"/>
    <property type="project" value="TreeGrafter"/>
</dbReference>
<dbReference type="Gene3D" id="3.90.1290.10">
    <property type="entry name" value="Plakin repeat"/>
    <property type="match status" value="6"/>
</dbReference>
<name>A0AAQ4R9X0_GASAC</name>
<dbReference type="SMART" id="SM00250">
    <property type="entry name" value="PLEC"/>
    <property type="match status" value="26"/>
</dbReference>
<dbReference type="PANTHER" id="PTHR23169:SF26">
    <property type="entry name" value="DESMOPLAKIN"/>
    <property type="match status" value="1"/>
</dbReference>
<dbReference type="Proteomes" id="UP000007635">
    <property type="component" value="Chromosome VIII"/>
</dbReference>
<dbReference type="Pfam" id="PF21097">
    <property type="entry name" value="SR_plectin_7"/>
    <property type="match status" value="1"/>
</dbReference>
<feature type="coiled-coil region" evidence="10">
    <location>
        <begin position="414"/>
        <end position="441"/>
    </location>
</feature>
<dbReference type="GO" id="GO:0005737">
    <property type="term" value="C:cytoplasm"/>
    <property type="evidence" value="ECO:0007669"/>
    <property type="project" value="TreeGrafter"/>
</dbReference>
<dbReference type="Pfam" id="PF17902">
    <property type="entry name" value="SH3_10"/>
    <property type="match status" value="1"/>
</dbReference>
<dbReference type="GO" id="GO:0005198">
    <property type="term" value="F:structural molecule activity"/>
    <property type="evidence" value="ECO:0007669"/>
    <property type="project" value="TreeGrafter"/>
</dbReference>
<feature type="coiled-coil region" evidence="10">
    <location>
        <begin position="513"/>
        <end position="543"/>
    </location>
</feature>
<dbReference type="GO" id="GO:0043588">
    <property type="term" value="P:skin development"/>
    <property type="evidence" value="ECO:0007669"/>
    <property type="project" value="TreeGrafter"/>
</dbReference>
<evidence type="ECO:0000313" key="14">
    <source>
        <dbReference type="Ensembl" id="ENSGACP00000058951.1"/>
    </source>
</evidence>
<evidence type="ECO:0000256" key="8">
    <source>
        <dbReference type="ARBA" id="ARBA00023054"/>
    </source>
</evidence>
<feature type="coiled-coil region" evidence="10">
    <location>
        <begin position="1187"/>
        <end position="1280"/>
    </location>
</feature>
<feature type="domain" description="Desmoplakin SH3" evidence="12">
    <location>
        <begin position="550"/>
        <end position="615"/>
    </location>
</feature>
<comment type="subcellular location">
    <subcellularLocation>
        <location evidence="2">Cell junction</location>
        <location evidence="2">Desmosome</location>
    </subcellularLocation>
    <subcellularLocation>
        <location evidence="1">Cell membrane</location>
    </subcellularLocation>
</comment>
<evidence type="ECO:0000256" key="4">
    <source>
        <dbReference type="ARBA" id="ARBA00022475"/>
    </source>
</evidence>
<dbReference type="SUPFAM" id="SSF46966">
    <property type="entry name" value="Spectrin repeat"/>
    <property type="match status" value="3"/>
</dbReference>
<evidence type="ECO:0000259" key="13">
    <source>
        <dbReference type="Pfam" id="PF18373"/>
    </source>
</evidence>
<evidence type="ECO:0000256" key="7">
    <source>
        <dbReference type="ARBA" id="ARBA00022949"/>
    </source>
</evidence>
<dbReference type="GO" id="GO:0014704">
    <property type="term" value="C:intercalated disc"/>
    <property type="evidence" value="ECO:0007669"/>
    <property type="project" value="TreeGrafter"/>
</dbReference>
<dbReference type="SUPFAM" id="SSF75399">
    <property type="entry name" value="Plakin repeat"/>
    <property type="match status" value="7"/>
</dbReference>
<dbReference type="Gene3D" id="3.30.160.780">
    <property type="match status" value="1"/>
</dbReference>
<dbReference type="GeneTree" id="ENSGT00940000154843"/>
<feature type="coiled-coil region" evidence="10">
    <location>
        <begin position="1386"/>
        <end position="1455"/>
    </location>
</feature>
<reference evidence="14" key="3">
    <citation type="submission" date="2025-09" db="UniProtKB">
        <authorList>
            <consortium name="Ensembl"/>
        </authorList>
    </citation>
    <scope>IDENTIFICATION</scope>
</reference>
<dbReference type="Pfam" id="PF00681">
    <property type="entry name" value="Plectin"/>
    <property type="match status" value="13"/>
</dbReference>
<evidence type="ECO:0000313" key="15">
    <source>
        <dbReference type="Proteomes" id="UP000007635"/>
    </source>
</evidence>
<accession>A0AAQ4R9X0</accession>